<sequence>MRVRVVAFEAEILEAEGEDVPHLGIDPHCRQGAGLARQLQAGLFEMVGVEVGVAEGMDEVTRAIAADLRQHHRQQRVGGDVEGHAEEDVGAALVELAGQLAVGDVELEQAVAGRQRHLVDVAGVPGGNDVAARIRVVLQAVHELRDLVDQAAVRGFPAPPLLAVDRAEVAVLVGPFVPDADPVLLQPANV</sequence>
<comment type="caution">
    <text evidence="1">The sequence shown here is derived from an EMBL/GenBank/DDBJ whole genome shotgun (WGS) entry which is preliminary data.</text>
</comment>
<proteinExistence type="predicted"/>
<dbReference type="EMBL" id="VSSQ01091140">
    <property type="protein sequence ID" value="MPN36795.1"/>
    <property type="molecule type" value="Genomic_DNA"/>
</dbReference>
<accession>A0A645HCN5</accession>
<gene>
    <name evidence="1" type="ORF">SDC9_184306</name>
</gene>
<reference evidence="1" key="1">
    <citation type="submission" date="2019-08" db="EMBL/GenBank/DDBJ databases">
        <authorList>
            <person name="Kucharzyk K."/>
            <person name="Murdoch R.W."/>
            <person name="Higgins S."/>
            <person name="Loffler F."/>
        </authorList>
    </citation>
    <scope>NUCLEOTIDE SEQUENCE</scope>
</reference>
<name>A0A645HCN5_9ZZZZ</name>
<organism evidence="1">
    <name type="scientific">bioreactor metagenome</name>
    <dbReference type="NCBI Taxonomy" id="1076179"/>
    <lineage>
        <taxon>unclassified sequences</taxon>
        <taxon>metagenomes</taxon>
        <taxon>ecological metagenomes</taxon>
    </lineage>
</organism>
<protein>
    <submittedName>
        <fullName evidence="1">Uncharacterized protein</fullName>
    </submittedName>
</protein>
<dbReference type="AlphaFoldDB" id="A0A645HCN5"/>
<evidence type="ECO:0000313" key="1">
    <source>
        <dbReference type="EMBL" id="MPN36795.1"/>
    </source>
</evidence>